<name>L8H9I5_ACACF</name>
<dbReference type="AlphaFoldDB" id="L8H9I5"/>
<evidence type="ECO:0000313" key="1">
    <source>
        <dbReference type="EMBL" id="ELR21398.1"/>
    </source>
</evidence>
<proteinExistence type="predicted"/>
<keyword evidence="2" id="KW-1185">Reference proteome</keyword>
<dbReference type="EMBL" id="KB007904">
    <property type="protein sequence ID" value="ELR21398.1"/>
    <property type="molecule type" value="Genomic_DNA"/>
</dbReference>
<sequence>MKPTFHAHLNVSDLILGVAAMSRCDHGCSHQCHHRARHRPARHCAPPPCAVVHVAAPPPAPMTTTGAYIRIVRASYGAGGHWLDVTDVLQRLVMGQGGLSLNAFGSRRSMNALFGDPIYGKAKRLEFTYEVVGQPKSLTLSEDRKLSLTMADMYHQSVGAHVAVPQEAAHFSLVLLQSSYGIGECRYDVASVLGNMAAQQGGRGVTAFGYFFSPNGCMNKAFGDPAPGMDKDLRVSYIWRTPVMSCSAAEDQQVHLSYAALSPCL</sequence>
<dbReference type="KEGG" id="acan:ACA1_183320"/>
<evidence type="ECO:0000313" key="2">
    <source>
        <dbReference type="Proteomes" id="UP000011083"/>
    </source>
</evidence>
<dbReference type="VEuPathDB" id="AmoebaDB:ACA1_183320"/>
<dbReference type="Proteomes" id="UP000011083">
    <property type="component" value="Unassembled WGS sequence"/>
</dbReference>
<gene>
    <name evidence="1" type="ORF">ACA1_183320</name>
</gene>
<dbReference type="GeneID" id="14922290"/>
<dbReference type="RefSeq" id="XP_004345942.1">
    <property type="nucleotide sequence ID" value="XM_004345892.1"/>
</dbReference>
<accession>L8H9I5</accession>
<reference evidence="1 2" key="1">
    <citation type="journal article" date="2013" name="Genome Biol.">
        <title>Genome of Acanthamoeba castellanii highlights extensive lateral gene transfer and early evolution of tyrosine kinase signaling.</title>
        <authorList>
            <person name="Clarke M."/>
            <person name="Lohan A.J."/>
            <person name="Liu B."/>
            <person name="Lagkouvardos I."/>
            <person name="Roy S."/>
            <person name="Zafar N."/>
            <person name="Bertelli C."/>
            <person name="Schilde C."/>
            <person name="Kianianmomeni A."/>
            <person name="Burglin T.R."/>
            <person name="Frech C."/>
            <person name="Turcotte B."/>
            <person name="Kopec K.O."/>
            <person name="Synnott J.M."/>
            <person name="Choo C."/>
            <person name="Paponov I."/>
            <person name="Finkler A."/>
            <person name="Soon Heng Tan C."/>
            <person name="Hutchins A.P."/>
            <person name="Weinmeier T."/>
            <person name="Rattei T."/>
            <person name="Chu J.S."/>
            <person name="Gimenez G."/>
            <person name="Irimia M."/>
            <person name="Rigden D.J."/>
            <person name="Fitzpatrick D.A."/>
            <person name="Lorenzo-Morales J."/>
            <person name="Bateman A."/>
            <person name="Chiu C.H."/>
            <person name="Tang P."/>
            <person name="Hegemann P."/>
            <person name="Fromm H."/>
            <person name="Raoult D."/>
            <person name="Greub G."/>
            <person name="Miranda-Saavedra D."/>
            <person name="Chen N."/>
            <person name="Nash P."/>
            <person name="Ginger M.L."/>
            <person name="Horn M."/>
            <person name="Schaap P."/>
            <person name="Caler L."/>
            <person name="Loftus B."/>
        </authorList>
    </citation>
    <scope>NUCLEOTIDE SEQUENCE [LARGE SCALE GENOMIC DNA]</scope>
    <source>
        <strain evidence="1 2">Neff</strain>
    </source>
</reference>
<organism evidence="1 2">
    <name type="scientific">Acanthamoeba castellanii (strain ATCC 30010 / Neff)</name>
    <dbReference type="NCBI Taxonomy" id="1257118"/>
    <lineage>
        <taxon>Eukaryota</taxon>
        <taxon>Amoebozoa</taxon>
        <taxon>Discosea</taxon>
        <taxon>Longamoebia</taxon>
        <taxon>Centramoebida</taxon>
        <taxon>Acanthamoebidae</taxon>
        <taxon>Acanthamoeba</taxon>
    </lineage>
</organism>
<dbReference type="OrthoDB" id="67053at2759"/>
<protein>
    <submittedName>
        <fullName evidence="1">Uncharacterized protein</fullName>
    </submittedName>
</protein>